<name>A0A7J2U5E3_9CREN</name>
<comment type="caution">
    <text evidence="2">The sequence shown here is derived from an EMBL/GenBank/DDBJ whole genome shotgun (WGS) entry which is preliminary data.</text>
</comment>
<proteinExistence type="predicted"/>
<evidence type="ECO:0000313" key="2">
    <source>
        <dbReference type="EMBL" id="HEM67951.1"/>
    </source>
</evidence>
<accession>A0A7J2U5E3</accession>
<feature type="transmembrane region" description="Helical" evidence="1">
    <location>
        <begin position="6"/>
        <end position="24"/>
    </location>
</feature>
<keyword evidence="1" id="KW-0472">Membrane</keyword>
<dbReference type="EMBL" id="DSEU01000070">
    <property type="protein sequence ID" value="HEM67951.1"/>
    <property type="molecule type" value="Genomic_DNA"/>
</dbReference>
<protein>
    <submittedName>
        <fullName evidence="2">Uncharacterized protein</fullName>
    </submittedName>
</protein>
<keyword evidence="1" id="KW-0812">Transmembrane</keyword>
<gene>
    <name evidence="2" type="ORF">ENO26_10380</name>
</gene>
<organism evidence="2">
    <name type="scientific">Ignisphaera aggregans</name>
    <dbReference type="NCBI Taxonomy" id="334771"/>
    <lineage>
        <taxon>Archaea</taxon>
        <taxon>Thermoproteota</taxon>
        <taxon>Thermoprotei</taxon>
        <taxon>Desulfurococcales</taxon>
        <taxon>Desulfurococcaceae</taxon>
        <taxon>Ignisphaera</taxon>
    </lineage>
</organism>
<reference evidence="2" key="1">
    <citation type="journal article" date="2020" name="mSystems">
        <title>Genome- and Community-Level Interaction Insights into Carbon Utilization and Element Cycling Functions of Hydrothermarchaeota in Hydrothermal Sediment.</title>
        <authorList>
            <person name="Zhou Z."/>
            <person name="Liu Y."/>
            <person name="Xu W."/>
            <person name="Pan J."/>
            <person name="Luo Z.H."/>
            <person name="Li M."/>
        </authorList>
    </citation>
    <scope>NUCLEOTIDE SEQUENCE [LARGE SCALE GENOMIC DNA]</scope>
    <source>
        <strain evidence="2">SpSt-125</strain>
    </source>
</reference>
<keyword evidence="1" id="KW-1133">Transmembrane helix</keyword>
<sequence>MYMQIDIITALLIAVMLGLIVYAIKSALDYSKKKKETIEQENKPMKIVSIVTCQQNDYTIEREFKEGDFIGKIDGTCPKCNSQMVITKIYSVNIEMTQKSFKP</sequence>
<evidence type="ECO:0000256" key="1">
    <source>
        <dbReference type="SAM" id="Phobius"/>
    </source>
</evidence>
<dbReference type="AlphaFoldDB" id="A0A7J2U5E3"/>